<evidence type="ECO:0000256" key="1">
    <source>
        <dbReference type="ARBA" id="ARBA00001946"/>
    </source>
</evidence>
<dbReference type="InterPro" id="IPR033749">
    <property type="entry name" value="Polyprenyl_synt_CS"/>
</dbReference>
<dbReference type="PROSITE" id="PS00723">
    <property type="entry name" value="POLYPRENYL_SYNTHASE_1"/>
    <property type="match status" value="1"/>
</dbReference>
<evidence type="ECO:0000313" key="9">
    <source>
        <dbReference type="Proteomes" id="UP000192342"/>
    </source>
</evidence>
<accession>A0A1Y1SFF9</accession>
<dbReference type="InterPro" id="IPR053378">
    <property type="entry name" value="Prenyl_diphosphate_synthase"/>
</dbReference>
<dbReference type="GO" id="GO:0008654">
    <property type="term" value="P:phospholipid biosynthetic process"/>
    <property type="evidence" value="ECO:0007669"/>
    <property type="project" value="UniProtKB-ARBA"/>
</dbReference>
<reference evidence="8 9" key="1">
    <citation type="submission" date="2013-04" db="EMBL/GenBank/DDBJ databases">
        <title>Oceanococcus atlanticus 22II-S10r2 Genome Sequencing.</title>
        <authorList>
            <person name="Lai Q."/>
            <person name="Li G."/>
            <person name="Shao Z."/>
        </authorList>
    </citation>
    <scope>NUCLEOTIDE SEQUENCE [LARGE SCALE GENOMIC DNA]</scope>
    <source>
        <strain evidence="8 9">22II-S10r2</strain>
    </source>
</reference>
<dbReference type="GO" id="GO:0004659">
    <property type="term" value="F:prenyltransferase activity"/>
    <property type="evidence" value="ECO:0007669"/>
    <property type="project" value="InterPro"/>
</dbReference>
<evidence type="ECO:0000256" key="6">
    <source>
        <dbReference type="ARBA" id="ARBA00023229"/>
    </source>
</evidence>
<evidence type="ECO:0000313" key="8">
    <source>
        <dbReference type="EMBL" id="ORE88393.1"/>
    </source>
</evidence>
<dbReference type="OrthoDB" id="9805316at2"/>
<dbReference type="EMBL" id="AQQV01000001">
    <property type="protein sequence ID" value="ORE88393.1"/>
    <property type="molecule type" value="Genomic_DNA"/>
</dbReference>
<keyword evidence="4" id="KW-0479">Metal-binding</keyword>
<dbReference type="SUPFAM" id="SSF48576">
    <property type="entry name" value="Terpenoid synthases"/>
    <property type="match status" value="1"/>
</dbReference>
<evidence type="ECO:0000256" key="5">
    <source>
        <dbReference type="ARBA" id="ARBA00022842"/>
    </source>
</evidence>
<comment type="caution">
    <text evidence="8">The sequence shown here is derived from an EMBL/GenBank/DDBJ whole genome shotgun (WGS) entry which is preliminary data.</text>
</comment>
<dbReference type="STRING" id="1317117.ATO7_00920"/>
<dbReference type="InterPro" id="IPR008949">
    <property type="entry name" value="Isoprenoid_synthase_dom_sf"/>
</dbReference>
<keyword evidence="3 7" id="KW-0808">Transferase</keyword>
<proteinExistence type="inferred from homology"/>
<dbReference type="SFLD" id="SFLDG01017">
    <property type="entry name" value="Polyprenyl_Transferase_Like"/>
    <property type="match status" value="1"/>
</dbReference>
<dbReference type="InterPro" id="IPR000092">
    <property type="entry name" value="Polyprenyl_synt"/>
</dbReference>
<keyword evidence="6" id="KW-0414">Isoprene biosynthesis</keyword>
<comment type="similarity">
    <text evidence="2 7">Belongs to the FPP/GGPP synthase family.</text>
</comment>
<comment type="cofactor">
    <cofactor evidence="1">
        <name>Mg(2+)</name>
        <dbReference type="ChEBI" id="CHEBI:18420"/>
    </cofactor>
</comment>
<sequence length="297" mass="32295">MSSFEQWAQSCSQQLENAISKRLPSGEQFPQRLHQAMRYAALNGGKHFRPLLIYATAAALDLPRERVDSLAAAIELIHAYSLVHDDLPAMDDDDLRRGKPTCHKAFDDATAILAGDALQALAFRILSADDALTDDPAVRVRIIRHISDAIGSHGMAGGQAIDLESEGKSLNAAELEAMHIHKTGALIRAAVVTTAYCAPDVTRAQEEALDHFAKCVGLAFQIHDDVLDETGDAEEMGKTVGADRARDKNTYPNLFGLSESRSMARSLIDDARASLHDLGAKAEYLHLLAEFVISRRG</sequence>
<dbReference type="GO" id="GO:0016114">
    <property type="term" value="P:terpenoid biosynthetic process"/>
    <property type="evidence" value="ECO:0007669"/>
    <property type="project" value="UniProtKB-ARBA"/>
</dbReference>
<dbReference type="Pfam" id="PF00348">
    <property type="entry name" value="polyprenyl_synt"/>
    <property type="match status" value="1"/>
</dbReference>
<dbReference type="PANTHER" id="PTHR43281">
    <property type="entry name" value="FARNESYL DIPHOSPHATE SYNTHASE"/>
    <property type="match status" value="1"/>
</dbReference>
<dbReference type="FunFam" id="1.10.600.10:FF:000001">
    <property type="entry name" value="Geranylgeranyl diphosphate synthase"/>
    <property type="match status" value="1"/>
</dbReference>
<evidence type="ECO:0000256" key="3">
    <source>
        <dbReference type="ARBA" id="ARBA00022679"/>
    </source>
</evidence>
<dbReference type="CDD" id="cd00685">
    <property type="entry name" value="Trans_IPPS_HT"/>
    <property type="match status" value="1"/>
</dbReference>
<keyword evidence="5" id="KW-0460">Magnesium</keyword>
<dbReference type="PROSITE" id="PS00444">
    <property type="entry name" value="POLYPRENYL_SYNTHASE_2"/>
    <property type="match status" value="1"/>
</dbReference>
<gene>
    <name evidence="8" type="ORF">ATO7_00920</name>
</gene>
<dbReference type="Proteomes" id="UP000192342">
    <property type="component" value="Unassembled WGS sequence"/>
</dbReference>
<dbReference type="AlphaFoldDB" id="A0A1Y1SFF9"/>
<dbReference type="PANTHER" id="PTHR43281:SF1">
    <property type="entry name" value="FARNESYL DIPHOSPHATE SYNTHASE"/>
    <property type="match status" value="1"/>
</dbReference>
<dbReference type="Gene3D" id="1.10.600.10">
    <property type="entry name" value="Farnesyl Diphosphate Synthase"/>
    <property type="match status" value="1"/>
</dbReference>
<keyword evidence="9" id="KW-1185">Reference proteome</keyword>
<dbReference type="SFLD" id="SFLDS00005">
    <property type="entry name" value="Isoprenoid_Synthase_Type_I"/>
    <property type="match status" value="1"/>
</dbReference>
<evidence type="ECO:0000256" key="2">
    <source>
        <dbReference type="ARBA" id="ARBA00006706"/>
    </source>
</evidence>
<name>A0A1Y1SFF9_9GAMM</name>
<organism evidence="8 9">
    <name type="scientific">Oceanococcus atlanticus</name>
    <dbReference type="NCBI Taxonomy" id="1317117"/>
    <lineage>
        <taxon>Bacteria</taxon>
        <taxon>Pseudomonadati</taxon>
        <taxon>Pseudomonadota</taxon>
        <taxon>Gammaproteobacteria</taxon>
        <taxon>Chromatiales</taxon>
        <taxon>Oceanococcaceae</taxon>
        <taxon>Oceanococcus</taxon>
    </lineage>
</organism>
<dbReference type="GO" id="GO:0046872">
    <property type="term" value="F:metal ion binding"/>
    <property type="evidence" value="ECO:0007669"/>
    <property type="project" value="UniProtKB-KW"/>
</dbReference>
<dbReference type="GO" id="GO:0005737">
    <property type="term" value="C:cytoplasm"/>
    <property type="evidence" value="ECO:0007669"/>
    <property type="project" value="UniProtKB-ARBA"/>
</dbReference>
<dbReference type="NCBIfam" id="NF045485">
    <property type="entry name" value="FPPsyn"/>
    <property type="match status" value="1"/>
</dbReference>
<evidence type="ECO:0000256" key="7">
    <source>
        <dbReference type="RuleBase" id="RU004466"/>
    </source>
</evidence>
<dbReference type="RefSeq" id="WP_083559041.1">
    <property type="nucleotide sequence ID" value="NZ_AQQV01000001.1"/>
</dbReference>
<evidence type="ECO:0000256" key="4">
    <source>
        <dbReference type="ARBA" id="ARBA00022723"/>
    </source>
</evidence>
<protein>
    <submittedName>
        <fullName evidence="8">Farnesyl-diphosphate synthase</fullName>
    </submittedName>
</protein>